<proteinExistence type="predicted"/>
<reference evidence="1" key="1">
    <citation type="submission" date="2023-06" db="EMBL/GenBank/DDBJ databases">
        <title>Genome-scale phylogeny and comparative genomics of the fungal order Sordariales.</title>
        <authorList>
            <consortium name="Lawrence Berkeley National Laboratory"/>
            <person name="Hensen N."/>
            <person name="Bonometti L."/>
            <person name="Westerberg I."/>
            <person name="Brannstrom I.O."/>
            <person name="Guillou S."/>
            <person name="Cros-Aarteil S."/>
            <person name="Calhoun S."/>
            <person name="Haridas S."/>
            <person name="Kuo A."/>
            <person name="Mondo S."/>
            <person name="Pangilinan J."/>
            <person name="Riley R."/>
            <person name="Labutti K."/>
            <person name="Andreopoulos B."/>
            <person name="Lipzen A."/>
            <person name="Chen C."/>
            <person name="Yanf M."/>
            <person name="Daum C."/>
            <person name="Ng V."/>
            <person name="Clum A."/>
            <person name="Steindorff A."/>
            <person name="Ohm R."/>
            <person name="Martin F."/>
            <person name="Silar P."/>
            <person name="Natvig D."/>
            <person name="Lalanne C."/>
            <person name="Gautier V."/>
            <person name="Ament-Velasquez S.L."/>
            <person name="Kruys A."/>
            <person name="Hutchinson M.I."/>
            <person name="Powell A.J."/>
            <person name="Barry K."/>
            <person name="Miller A.N."/>
            <person name="Grigoriev I.V."/>
            <person name="Debuchy R."/>
            <person name="Gladieux P."/>
            <person name="Thoren M.H."/>
            <person name="Johannesson H."/>
        </authorList>
    </citation>
    <scope>NUCLEOTIDE SEQUENCE</scope>
    <source>
        <strain evidence="1">8032-3</strain>
    </source>
</reference>
<keyword evidence="2" id="KW-1185">Reference proteome</keyword>
<name>A0AAJ0BRM8_9PEZI</name>
<evidence type="ECO:0000313" key="1">
    <source>
        <dbReference type="EMBL" id="KAK1763220.1"/>
    </source>
</evidence>
<evidence type="ECO:0000313" key="2">
    <source>
        <dbReference type="Proteomes" id="UP001244011"/>
    </source>
</evidence>
<organism evidence="1 2">
    <name type="scientific">Phialemonium atrogriseum</name>
    <dbReference type="NCBI Taxonomy" id="1093897"/>
    <lineage>
        <taxon>Eukaryota</taxon>
        <taxon>Fungi</taxon>
        <taxon>Dikarya</taxon>
        <taxon>Ascomycota</taxon>
        <taxon>Pezizomycotina</taxon>
        <taxon>Sordariomycetes</taxon>
        <taxon>Sordariomycetidae</taxon>
        <taxon>Cephalothecales</taxon>
        <taxon>Cephalothecaceae</taxon>
        <taxon>Phialemonium</taxon>
    </lineage>
</organism>
<dbReference type="RefSeq" id="XP_060279433.1">
    <property type="nucleotide sequence ID" value="XM_060429054.1"/>
</dbReference>
<comment type="caution">
    <text evidence="1">The sequence shown here is derived from an EMBL/GenBank/DDBJ whole genome shotgun (WGS) entry which is preliminary data.</text>
</comment>
<dbReference type="EMBL" id="MU839029">
    <property type="protein sequence ID" value="KAK1763220.1"/>
    <property type="molecule type" value="Genomic_DNA"/>
</dbReference>
<dbReference type="GeneID" id="85312241"/>
<dbReference type="Proteomes" id="UP001244011">
    <property type="component" value="Unassembled WGS sequence"/>
</dbReference>
<accession>A0AAJ0BRM8</accession>
<gene>
    <name evidence="1" type="ORF">QBC33DRAFT_550181</name>
</gene>
<sequence>MSELEDYIAIVRARETQTWGFAIYKIAYGATTDVPWQSLLEAIRANVRTEVLGLRVPRGGNPPNFSDEETQRCEEFLSLLKLDIKEDQSILEGMSMDCVREMIKETDPRPTDDKPLGGTLTTLQGVFLYVDDEVLEAAQTPTSSRPLWVKMVELDYKLEQHRGNRRVGLQSYFGWMKLSTGGFFQLWRDLEGQDLWKLAPQNSDERLLTIWDGVLKQPNVKYRRL</sequence>
<dbReference type="AlphaFoldDB" id="A0AAJ0BRM8"/>
<protein>
    <submittedName>
        <fullName evidence="1">Uncharacterized protein</fullName>
    </submittedName>
</protein>